<dbReference type="SUPFAM" id="SSF56112">
    <property type="entry name" value="Protein kinase-like (PK-like)"/>
    <property type="match status" value="1"/>
</dbReference>
<dbReference type="STRING" id="56804.BAE46_06070"/>
<dbReference type="CDD" id="cd13970">
    <property type="entry name" value="ABC1_ADCK3"/>
    <property type="match status" value="1"/>
</dbReference>
<dbReference type="InterPro" id="IPR004147">
    <property type="entry name" value="ABC1_dom"/>
</dbReference>
<reference evidence="6 7" key="2">
    <citation type="journal article" date="2017" name="Antonie Van Leeuwenhoek">
        <title>Rhizobium rhizosphaerae sp. nov., a novel species isolated from rice rhizosphere.</title>
        <authorList>
            <person name="Zhao J.J."/>
            <person name="Zhang J."/>
            <person name="Zhang R.J."/>
            <person name="Zhang C.W."/>
            <person name="Yin H.Q."/>
            <person name="Zhang X.X."/>
        </authorList>
    </citation>
    <scope>NUCLEOTIDE SEQUENCE [LARGE SCALE GENOMIC DNA]</scope>
    <source>
        <strain evidence="6 7">ACAM 611</strain>
    </source>
</reference>
<dbReference type="GO" id="GO:0016740">
    <property type="term" value="F:transferase activity"/>
    <property type="evidence" value="ECO:0007669"/>
    <property type="project" value="UniProtKB-KW"/>
</dbReference>
<evidence type="ECO:0000256" key="2">
    <source>
        <dbReference type="ARBA" id="ARBA00022679"/>
    </source>
</evidence>
<dbReference type="InterPro" id="IPR011009">
    <property type="entry name" value="Kinase-like_dom_sf"/>
</dbReference>
<keyword evidence="7" id="KW-1185">Reference proteome</keyword>
<dbReference type="Pfam" id="PF03109">
    <property type="entry name" value="ABC1"/>
    <property type="match status" value="1"/>
</dbReference>
<protein>
    <recommendedName>
        <fullName evidence="5">ABC1 atypical kinase-like domain-containing protein</fullName>
    </recommendedName>
</protein>
<dbReference type="InterPro" id="IPR051409">
    <property type="entry name" value="Atypical_kinase_ADCK"/>
</dbReference>
<keyword evidence="2" id="KW-0808">Transferase</keyword>
<gene>
    <name evidence="6" type="ORF">GPUN_1222</name>
</gene>
<organism evidence="6 7">
    <name type="scientific">Glaciecola punicea ACAM 611</name>
    <dbReference type="NCBI Taxonomy" id="1121923"/>
    <lineage>
        <taxon>Bacteria</taxon>
        <taxon>Pseudomonadati</taxon>
        <taxon>Pseudomonadota</taxon>
        <taxon>Gammaproteobacteria</taxon>
        <taxon>Alteromonadales</taxon>
        <taxon>Alteromonadaceae</taxon>
        <taxon>Glaciecola</taxon>
    </lineage>
</organism>
<dbReference type="OrthoDB" id="9795390at2"/>
<keyword evidence="3" id="KW-0547">Nucleotide-binding</keyword>
<proteinExistence type="inferred from homology"/>
<accession>H5TAL9</accession>
<comment type="similarity">
    <text evidence="1">Belongs to the protein kinase superfamily. ADCK protein kinase family.</text>
</comment>
<dbReference type="GO" id="GO:0005524">
    <property type="term" value="F:ATP binding"/>
    <property type="evidence" value="ECO:0007669"/>
    <property type="project" value="UniProtKB-KW"/>
</dbReference>
<sequence length="441" mass="48865">MPNKFTEKSVPSSRIARFTSLGSLAGSLTGNVIKNSVSAAFSAQKPNVQNTLLNTNNAQTLTKHLAQMRGAAMKIGQMLSMDAGEILPPAWEPILALLREQANSMPKHQLLSMLNLHWGSDWADKFEYFSFEPIAAASIGQVHKAQLKTGEHLAVKVQYPGVSTSIDSDIDNVARLLKLARLIPKSIDIDTILIQAKAQLKQEADYRIELAYLEKYQSLLQHDERYIVPSTYKALSNEFILCMEFVEGSPIAQLDEAPSELKNTITEHLMELVFNELFTFKFTQSDPNFANFLYQQDTQKLVLLDFGACTTISDKASKAYKQMTAAMQAGDGEAMLAALLHLGLLRRDSPAHVKQIVKSACLMAGESLKVDRYNFKQSLIIKRLQQETMVLLSDKSAVASPDFDIALINRKITGAVMLANKVNADVRLRCLLAPFIASVEL</sequence>
<evidence type="ECO:0000259" key="5">
    <source>
        <dbReference type="Pfam" id="PF03109"/>
    </source>
</evidence>
<dbReference type="Gene3D" id="1.10.510.10">
    <property type="entry name" value="Transferase(Phosphotransferase) domain 1"/>
    <property type="match status" value="1"/>
</dbReference>
<dbReference type="InterPro" id="IPR034646">
    <property type="entry name" value="ADCK3_dom"/>
</dbReference>
<evidence type="ECO:0000256" key="4">
    <source>
        <dbReference type="ARBA" id="ARBA00022840"/>
    </source>
</evidence>
<evidence type="ECO:0000256" key="3">
    <source>
        <dbReference type="ARBA" id="ARBA00022741"/>
    </source>
</evidence>
<dbReference type="RefSeq" id="WP_006004349.1">
    <property type="nucleotide sequence ID" value="NZ_BAET01000012.1"/>
</dbReference>
<dbReference type="PANTHER" id="PTHR43851">
    <property type="match status" value="1"/>
</dbReference>
<dbReference type="GO" id="GO:0006744">
    <property type="term" value="P:ubiquinone biosynthetic process"/>
    <property type="evidence" value="ECO:0007669"/>
    <property type="project" value="TreeGrafter"/>
</dbReference>
<dbReference type="PANTHER" id="PTHR43851:SF3">
    <property type="entry name" value="COENZYME Q8"/>
    <property type="match status" value="1"/>
</dbReference>
<dbReference type="Proteomes" id="UP000053586">
    <property type="component" value="Unassembled WGS sequence"/>
</dbReference>
<dbReference type="eggNOG" id="COG0661">
    <property type="taxonomic scope" value="Bacteria"/>
</dbReference>
<evidence type="ECO:0000313" key="6">
    <source>
        <dbReference type="EMBL" id="GAB55346.1"/>
    </source>
</evidence>
<keyword evidence="4" id="KW-0067">ATP-binding</keyword>
<evidence type="ECO:0000313" key="7">
    <source>
        <dbReference type="Proteomes" id="UP000053586"/>
    </source>
</evidence>
<dbReference type="EMBL" id="BAET01000012">
    <property type="protein sequence ID" value="GAB55346.1"/>
    <property type="molecule type" value="Genomic_DNA"/>
</dbReference>
<dbReference type="AlphaFoldDB" id="H5TAL9"/>
<comment type="caution">
    <text evidence="6">The sequence shown here is derived from an EMBL/GenBank/DDBJ whole genome shotgun (WGS) entry which is preliminary data.</text>
</comment>
<feature type="domain" description="ABC1 atypical kinase-like" evidence="5">
    <location>
        <begin position="98"/>
        <end position="336"/>
    </location>
</feature>
<evidence type="ECO:0000256" key="1">
    <source>
        <dbReference type="ARBA" id="ARBA00009670"/>
    </source>
</evidence>
<name>H5TAL9_9ALTE</name>
<reference evidence="6 7" key="1">
    <citation type="journal article" date="2012" name="J. Bacteriol.">
        <title>Genome sequence of proteorhodopsin-containing sea ice bacterium Glaciecola punicea ACAM 611T.</title>
        <authorList>
            <person name="Qin Q.-L."/>
            <person name="Xie B.-B."/>
            <person name="Shu Y.-L."/>
            <person name="Rong J.-C."/>
            <person name="Zhao D.-L."/>
            <person name="Zhang X.-Y."/>
            <person name="Chen X.-L."/>
            <person name="Zhou B.-C."/>
            <person name="Zhanga Y.-Z."/>
        </authorList>
    </citation>
    <scope>NUCLEOTIDE SEQUENCE [LARGE SCALE GENOMIC DNA]</scope>
    <source>
        <strain evidence="6 7">ACAM 611</strain>
    </source>
</reference>